<name>S4XK32_SORCE</name>
<sequence length="90" mass="9091">MIRVTAGRPAAVATMRRRPALSSSGSASGVLPTGTSSTAISTSGAEVESATVATRPRSTAMSRPTSARRSAAICAPPSARYRSKARSAQA</sequence>
<evidence type="ECO:0000256" key="1">
    <source>
        <dbReference type="SAM" id="MobiDB-lite"/>
    </source>
</evidence>
<feature type="compositionally biased region" description="Low complexity" evidence="1">
    <location>
        <begin position="20"/>
        <end position="45"/>
    </location>
</feature>
<gene>
    <name evidence="2" type="ORF">SCE1572_02720</name>
</gene>
<dbReference type="AlphaFoldDB" id="S4XK32"/>
<feature type="compositionally biased region" description="Basic residues" evidence="1">
    <location>
        <begin position="81"/>
        <end position="90"/>
    </location>
</feature>
<reference evidence="2 3" key="1">
    <citation type="journal article" date="2013" name="Sci. Rep.">
        <title>Extraordinary expansion of a Sorangium cellulosum genome from an alkaline milieu.</title>
        <authorList>
            <person name="Han K."/>
            <person name="Li Z.F."/>
            <person name="Peng R."/>
            <person name="Zhu L.P."/>
            <person name="Zhou T."/>
            <person name="Wang L.G."/>
            <person name="Li S.G."/>
            <person name="Zhang X.B."/>
            <person name="Hu W."/>
            <person name="Wu Z.H."/>
            <person name="Qin N."/>
            <person name="Li Y.Z."/>
        </authorList>
    </citation>
    <scope>NUCLEOTIDE SEQUENCE [LARGE SCALE GENOMIC DNA]</scope>
    <source>
        <strain evidence="2 3">So0157-2</strain>
    </source>
</reference>
<accession>S4XK32</accession>
<feature type="region of interest" description="Disordered" evidence="1">
    <location>
        <begin position="1"/>
        <end position="90"/>
    </location>
</feature>
<dbReference type="EMBL" id="CP003969">
    <property type="protein sequence ID" value="AGP33512.1"/>
    <property type="molecule type" value="Genomic_DNA"/>
</dbReference>
<feature type="compositionally biased region" description="Polar residues" evidence="1">
    <location>
        <begin position="56"/>
        <end position="68"/>
    </location>
</feature>
<evidence type="ECO:0000313" key="3">
    <source>
        <dbReference type="Proteomes" id="UP000014803"/>
    </source>
</evidence>
<proteinExistence type="predicted"/>
<dbReference type="STRING" id="1254432.SCE1572_02720"/>
<organism evidence="2 3">
    <name type="scientific">Sorangium cellulosum So0157-2</name>
    <dbReference type="NCBI Taxonomy" id="1254432"/>
    <lineage>
        <taxon>Bacteria</taxon>
        <taxon>Pseudomonadati</taxon>
        <taxon>Myxococcota</taxon>
        <taxon>Polyangia</taxon>
        <taxon>Polyangiales</taxon>
        <taxon>Polyangiaceae</taxon>
        <taxon>Sorangium</taxon>
    </lineage>
</organism>
<dbReference type="HOGENOM" id="CLU_2439201_0_0_7"/>
<protein>
    <submittedName>
        <fullName evidence="2">Uncharacterized protein</fullName>
    </submittedName>
</protein>
<dbReference type="KEGG" id="scu:SCE1572_02720"/>
<dbReference type="Proteomes" id="UP000014803">
    <property type="component" value="Chromosome"/>
</dbReference>
<evidence type="ECO:0000313" key="2">
    <source>
        <dbReference type="EMBL" id="AGP33512.1"/>
    </source>
</evidence>